<dbReference type="Gene3D" id="3.20.20.30">
    <property type="entry name" value="Luciferase-like domain"/>
    <property type="match status" value="1"/>
</dbReference>
<dbReference type="EMBL" id="BONZ01000090">
    <property type="protein sequence ID" value="GIH20202.1"/>
    <property type="molecule type" value="Genomic_DNA"/>
</dbReference>
<comment type="caution">
    <text evidence="1">The sequence shown here is derived from an EMBL/GenBank/DDBJ whole genome shotgun (WGS) entry which is preliminary data.</text>
</comment>
<dbReference type="AlphaFoldDB" id="A0A8J3VV30"/>
<evidence type="ECO:0000313" key="2">
    <source>
        <dbReference type="Proteomes" id="UP000642748"/>
    </source>
</evidence>
<proteinExistence type="predicted"/>
<dbReference type="InterPro" id="IPR036661">
    <property type="entry name" value="Luciferase-like_sf"/>
</dbReference>
<gene>
    <name evidence="1" type="ORF">Raf01_83740</name>
</gene>
<reference evidence="1" key="1">
    <citation type="submission" date="2021-01" db="EMBL/GenBank/DDBJ databases">
        <title>Whole genome shotgun sequence of Rugosimonospora africana NBRC 104875.</title>
        <authorList>
            <person name="Komaki H."/>
            <person name="Tamura T."/>
        </authorList>
    </citation>
    <scope>NUCLEOTIDE SEQUENCE</scope>
    <source>
        <strain evidence="1">NBRC 104875</strain>
    </source>
</reference>
<evidence type="ECO:0000313" key="1">
    <source>
        <dbReference type="EMBL" id="GIH20202.1"/>
    </source>
</evidence>
<dbReference type="SUPFAM" id="SSF51679">
    <property type="entry name" value="Bacterial luciferase-like"/>
    <property type="match status" value="1"/>
</dbReference>
<organism evidence="1 2">
    <name type="scientific">Rugosimonospora africana</name>
    <dbReference type="NCBI Taxonomy" id="556532"/>
    <lineage>
        <taxon>Bacteria</taxon>
        <taxon>Bacillati</taxon>
        <taxon>Actinomycetota</taxon>
        <taxon>Actinomycetes</taxon>
        <taxon>Micromonosporales</taxon>
        <taxon>Micromonosporaceae</taxon>
        <taxon>Rugosimonospora</taxon>
    </lineage>
</organism>
<dbReference type="Proteomes" id="UP000642748">
    <property type="component" value="Unassembled WGS sequence"/>
</dbReference>
<dbReference type="GO" id="GO:0016705">
    <property type="term" value="F:oxidoreductase activity, acting on paired donors, with incorporation or reduction of molecular oxygen"/>
    <property type="evidence" value="ECO:0007669"/>
    <property type="project" value="InterPro"/>
</dbReference>
<sequence length="87" mass="9096">MSINPPPTLLEDPYSTGTELRYPLDIHPVGPPSLCVQRLADAIATAGVRRLLLMVAGAGDATRTLANIARLGTEVLPPLREVGGPVA</sequence>
<accession>A0A8J3VV30</accession>
<protein>
    <submittedName>
        <fullName evidence="1">Uncharacterized protein</fullName>
    </submittedName>
</protein>
<name>A0A8J3VV30_9ACTN</name>
<keyword evidence="2" id="KW-1185">Reference proteome</keyword>